<proteinExistence type="predicted"/>
<sequence length="385" mass="42007">MSSQGRMRHFDSHPFAREFHPVERARPDRGIRQVEPERGVVASHERGDRVEISAASRALADAHKFSRLRMVRTTTLDSSRPVYSRPRAHFSPAHGSESVHRAPFAFLSNLTRDLTHVLASVDHGVDHAFHAVERVEHAMKHAVIHEAVVIEKAFKAQETHVFAAVHTVQQTGESVVQRFEQAMIYEGEQIKQGMQMDAVHVRSVAAHAYQQAMRMGALVKQEEERRLRYATESFAHQGREFATGIHNVVAHPRQTAEAVMRLVGNGMQTGVGAVLAFGTAETGVGIGIGVAISADGAAKTVASAEDVASIWNGHENQVGTHNVLEQIAQKVGGRGGKDLYESISFSLSLVTPESAGVHVLEESAQTWQKETSLARGLDPAQGSEG</sequence>
<feature type="region of interest" description="Disordered" evidence="1">
    <location>
        <begin position="1"/>
        <end position="29"/>
    </location>
</feature>
<gene>
    <name evidence="2" type="ORF">BM613_03395</name>
</gene>
<dbReference type="Proteomes" id="UP000245380">
    <property type="component" value="Unassembled WGS sequence"/>
</dbReference>
<dbReference type="EMBL" id="MPDK01000004">
    <property type="protein sequence ID" value="PWI58282.1"/>
    <property type="molecule type" value="Genomic_DNA"/>
</dbReference>
<protein>
    <submittedName>
        <fullName evidence="2">Uncharacterized protein</fullName>
    </submittedName>
</protein>
<comment type="caution">
    <text evidence="2">The sequence shown here is derived from an EMBL/GenBank/DDBJ whole genome shotgun (WGS) entry which is preliminary data.</text>
</comment>
<reference evidence="2 3" key="1">
    <citation type="submission" date="2016-11" db="EMBL/GenBank/DDBJ databases">
        <title>Comparative genomics of Acidibacillus ferroxidans species.</title>
        <authorList>
            <person name="Oliveira G."/>
            <person name="Nunes G."/>
            <person name="Oliveira R."/>
            <person name="Araujo F."/>
            <person name="Salim A."/>
            <person name="Scholte L."/>
            <person name="Morais D."/>
            <person name="Nancucheo I."/>
            <person name="Johnson D.B."/>
            <person name="Grail B."/>
            <person name="Bittencourt J."/>
            <person name="Valadares R."/>
        </authorList>
    </citation>
    <scope>NUCLEOTIDE SEQUENCE [LARGE SCALE GENOMIC DNA]</scope>
    <source>
        <strain evidence="2 3">Y002</strain>
    </source>
</reference>
<feature type="compositionally biased region" description="Basic and acidic residues" evidence="1">
    <location>
        <begin position="8"/>
        <end position="29"/>
    </location>
</feature>
<accession>A0A2U3DAK0</accession>
<evidence type="ECO:0000313" key="3">
    <source>
        <dbReference type="Proteomes" id="UP000245380"/>
    </source>
</evidence>
<evidence type="ECO:0000256" key="1">
    <source>
        <dbReference type="SAM" id="MobiDB-lite"/>
    </source>
</evidence>
<organism evidence="2 3">
    <name type="scientific">Sulfoacidibacillus thermotolerans</name>
    <name type="common">Acidibacillus sulfuroxidans</name>
    <dbReference type="NCBI Taxonomy" id="1765684"/>
    <lineage>
        <taxon>Bacteria</taxon>
        <taxon>Bacillati</taxon>
        <taxon>Bacillota</taxon>
        <taxon>Bacilli</taxon>
        <taxon>Bacillales</taxon>
        <taxon>Alicyclobacillaceae</taxon>
        <taxon>Sulfoacidibacillus</taxon>
    </lineage>
</organism>
<evidence type="ECO:0000313" key="2">
    <source>
        <dbReference type="EMBL" id="PWI58282.1"/>
    </source>
</evidence>
<name>A0A2U3DAK0_SULT2</name>
<dbReference type="AlphaFoldDB" id="A0A2U3DAK0"/>
<keyword evidence="3" id="KW-1185">Reference proteome</keyword>